<dbReference type="EMBL" id="UFQS01000546">
    <property type="protein sequence ID" value="SSX04764.1"/>
    <property type="molecule type" value="Genomic_DNA"/>
</dbReference>
<evidence type="ECO:0000313" key="2">
    <source>
        <dbReference type="EMBL" id="SSX04764.1"/>
    </source>
</evidence>
<gene>
    <name evidence="3" type="primary">CSON011963</name>
</gene>
<feature type="region of interest" description="Disordered" evidence="1">
    <location>
        <begin position="84"/>
        <end position="124"/>
    </location>
</feature>
<dbReference type="AlphaFoldDB" id="A0A336M9S5"/>
<protein>
    <submittedName>
        <fullName evidence="3">CSON011963 protein</fullName>
    </submittedName>
</protein>
<reference evidence="2" key="1">
    <citation type="submission" date="2018-04" db="EMBL/GenBank/DDBJ databases">
        <authorList>
            <person name="Go L.Y."/>
            <person name="Mitchell J.A."/>
        </authorList>
    </citation>
    <scope>NUCLEOTIDE SEQUENCE</scope>
    <source>
        <tissue evidence="2">Whole organism</tissue>
    </source>
</reference>
<dbReference type="OMA" id="HEPCETQ"/>
<feature type="compositionally biased region" description="Polar residues" evidence="1">
    <location>
        <begin position="92"/>
        <end position="105"/>
    </location>
</feature>
<sequence>MECLGNGNGTHPVLWCHDRKKQAEMKWAEENTILARQAHERRYQERLRDKEEFKRMIETYNPWGRKGGGAPNKSIRMSNLYQEGLYPEPKTNPRTPISPQSTNNRYKYRGTETGGGGAPLRDSSGKIVTQYKDDPLISFNEPTRDHVDIALRYKKGPIEQAEYRHELDRLSTQQLAKRLEERRGLREFESNRPMVSEYTDNSRQPWGKPCPGGAPWREPKELGHNFMKSLGWTNKEVLKKLDKTNSNATEKIKPLNLETRRSNNGSSSNNNHNNSNNSQNGSKLSDGKENALLTSCCAQCVCACPARYGKSKTDDFLTVKEKNAYPKPIQTAAPKSMYKKGSPLYHPKKKFRHEPCETQFTGGVELVPLLAKRRASPRPISLSTTDVTKIKDINSGYYRDPGYLSELNQQITQRHHEMQIYLQRDAEISRQHYETWQTFWGRPGHGAPMEVKKKHNLNILLYNDPFKYCKYRKA</sequence>
<dbReference type="EMBL" id="UFQT01000546">
    <property type="protein sequence ID" value="SSX25127.1"/>
    <property type="molecule type" value="Genomic_DNA"/>
</dbReference>
<name>A0A336M9S5_CULSO</name>
<evidence type="ECO:0000313" key="3">
    <source>
        <dbReference type="EMBL" id="SSX25127.1"/>
    </source>
</evidence>
<feature type="compositionally biased region" description="Low complexity" evidence="1">
    <location>
        <begin position="262"/>
        <end position="282"/>
    </location>
</feature>
<accession>A0A336M9S5</accession>
<feature type="compositionally biased region" description="Basic and acidic residues" evidence="1">
    <location>
        <begin position="250"/>
        <end position="261"/>
    </location>
</feature>
<feature type="region of interest" description="Disordered" evidence="1">
    <location>
        <begin position="242"/>
        <end position="286"/>
    </location>
</feature>
<proteinExistence type="predicted"/>
<organism evidence="3">
    <name type="scientific">Culicoides sonorensis</name>
    <name type="common">Biting midge</name>
    <dbReference type="NCBI Taxonomy" id="179676"/>
    <lineage>
        <taxon>Eukaryota</taxon>
        <taxon>Metazoa</taxon>
        <taxon>Ecdysozoa</taxon>
        <taxon>Arthropoda</taxon>
        <taxon>Hexapoda</taxon>
        <taxon>Insecta</taxon>
        <taxon>Pterygota</taxon>
        <taxon>Neoptera</taxon>
        <taxon>Endopterygota</taxon>
        <taxon>Diptera</taxon>
        <taxon>Nematocera</taxon>
        <taxon>Chironomoidea</taxon>
        <taxon>Ceratopogonidae</taxon>
        <taxon>Ceratopogoninae</taxon>
        <taxon>Culicoides</taxon>
        <taxon>Monoculicoides</taxon>
    </lineage>
</organism>
<reference evidence="3" key="2">
    <citation type="submission" date="2018-07" db="EMBL/GenBank/DDBJ databases">
        <authorList>
            <person name="Quirk P.G."/>
            <person name="Krulwich T.A."/>
        </authorList>
    </citation>
    <scope>NUCLEOTIDE SEQUENCE</scope>
</reference>
<dbReference type="VEuPathDB" id="VectorBase:CSON011963"/>
<evidence type="ECO:0000256" key="1">
    <source>
        <dbReference type="SAM" id="MobiDB-lite"/>
    </source>
</evidence>
<feature type="region of interest" description="Disordered" evidence="1">
    <location>
        <begin position="195"/>
        <end position="221"/>
    </location>
</feature>